<feature type="region of interest" description="Disordered" evidence="8">
    <location>
        <begin position="445"/>
        <end position="466"/>
    </location>
</feature>
<evidence type="ECO:0000256" key="3">
    <source>
        <dbReference type="ARBA" id="ARBA00022475"/>
    </source>
</evidence>
<evidence type="ECO:0000256" key="9">
    <source>
        <dbReference type="SAM" id="Phobius"/>
    </source>
</evidence>
<evidence type="ECO:0000256" key="8">
    <source>
        <dbReference type="SAM" id="MobiDB-lite"/>
    </source>
</evidence>
<feature type="transmembrane region" description="Helical" evidence="9">
    <location>
        <begin position="139"/>
        <end position="155"/>
    </location>
</feature>
<feature type="transmembrane region" description="Helical" evidence="9">
    <location>
        <begin position="116"/>
        <end position="133"/>
    </location>
</feature>
<feature type="transmembrane region" description="Helical" evidence="9">
    <location>
        <begin position="167"/>
        <end position="192"/>
    </location>
</feature>
<feature type="transmembrane region" description="Helical" evidence="9">
    <location>
        <begin position="75"/>
        <end position="104"/>
    </location>
</feature>
<sequence length="605" mass="62814">MGVSSSALPPLIIVVPIAGACVLLLLGRIVGRRVIDALALLTAAATTALAGQLLVETGSGAVVTWSGGWDPGPQFTVGIVLVADRLGAALVLLIAVLATAALLFGWHYFDTLRAHYPALLLLFTAGMAGFALTGDLFDMFVFFELMSVAAYALTGREIEDPETVQGGLNFAVVNSLGAYLCLFGIGLLYARTGQLGLPQLSVALSRNAPDPVVPIAFGLIATGWLVKAAVVPFHFWLADAHAVAPSPVCVLFSGAMAPLGVYGVARVYWTVFDTVVPAPGVRRTLLVLALITAVLGTVMCVLQRHVKRLLAYSTIAHIGLFLLGVAMLSSDGIAASAVYLAGHATVKGALFLLAGILLARYRSLDEVHLHGRARRHRTAGVAFVLAALMLSGVPLSGTGFGKSLLEESVHSAALTILVVAVSALTGAAVLRVGLRVFFGLGRTPRPPAGEDETTGAHETPDADTPPGRIPVTMLAAVFTLLAVGVLCGIPGRFGSEIAAAAAEFCDHIGYRDRALTGAAPELSDLPEVAWTPHGVALGVLSTVAAITVALLGIYARNFLPRNVAQPAMLTGVRRGLHRLHSGHLGDYAAWLTLGCAAVVGSMWLG</sequence>
<feature type="transmembrane region" description="Helical" evidence="9">
    <location>
        <begin position="471"/>
        <end position="491"/>
    </location>
</feature>
<dbReference type="AlphaFoldDB" id="A0A846Y405"/>
<feature type="transmembrane region" description="Helical" evidence="9">
    <location>
        <begin position="336"/>
        <end position="359"/>
    </location>
</feature>
<organism evidence="11 12">
    <name type="scientific">Nocardia vermiculata</name>
    <dbReference type="NCBI Taxonomy" id="257274"/>
    <lineage>
        <taxon>Bacteria</taxon>
        <taxon>Bacillati</taxon>
        <taxon>Actinomycetota</taxon>
        <taxon>Actinomycetes</taxon>
        <taxon>Mycobacteriales</taxon>
        <taxon>Nocardiaceae</taxon>
        <taxon>Nocardia</taxon>
    </lineage>
</organism>
<evidence type="ECO:0000256" key="7">
    <source>
        <dbReference type="RuleBase" id="RU000320"/>
    </source>
</evidence>
<gene>
    <name evidence="11" type="ORF">HGA08_21025</name>
</gene>
<dbReference type="InterPro" id="IPR050586">
    <property type="entry name" value="CPA3_Na-H_Antiporter_D"/>
</dbReference>
<feature type="transmembrane region" description="Helical" evidence="9">
    <location>
        <begin position="212"/>
        <end position="236"/>
    </location>
</feature>
<feature type="transmembrane region" description="Helical" evidence="9">
    <location>
        <begin position="281"/>
        <end position="302"/>
    </location>
</feature>
<keyword evidence="3" id="KW-1003">Cell membrane</keyword>
<feature type="transmembrane region" description="Helical" evidence="9">
    <location>
        <begin position="248"/>
        <end position="269"/>
    </location>
</feature>
<evidence type="ECO:0000256" key="1">
    <source>
        <dbReference type="ARBA" id="ARBA00004651"/>
    </source>
</evidence>
<evidence type="ECO:0000256" key="6">
    <source>
        <dbReference type="ARBA" id="ARBA00023136"/>
    </source>
</evidence>
<accession>A0A846Y405</accession>
<evidence type="ECO:0000259" key="10">
    <source>
        <dbReference type="Pfam" id="PF00361"/>
    </source>
</evidence>
<reference evidence="11 12" key="1">
    <citation type="submission" date="2020-04" db="EMBL/GenBank/DDBJ databases">
        <title>MicrobeNet Type strains.</title>
        <authorList>
            <person name="Nicholson A.C."/>
        </authorList>
    </citation>
    <scope>NUCLEOTIDE SEQUENCE [LARGE SCALE GENOMIC DNA]</scope>
    <source>
        <strain evidence="11 12">JCM 12354</strain>
    </source>
</reference>
<keyword evidence="5 9" id="KW-1133">Transmembrane helix</keyword>
<feature type="transmembrane region" description="Helical" evidence="9">
    <location>
        <begin position="309"/>
        <end position="330"/>
    </location>
</feature>
<feature type="transmembrane region" description="Helical" evidence="9">
    <location>
        <begin position="34"/>
        <end position="55"/>
    </location>
</feature>
<dbReference type="Pfam" id="PF00361">
    <property type="entry name" value="Proton_antipo_M"/>
    <property type="match status" value="1"/>
</dbReference>
<evidence type="ECO:0000313" key="11">
    <source>
        <dbReference type="EMBL" id="NKY52692.1"/>
    </source>
</evidence>
<comment type="subcellular location">
    <subcellularLocation>
        <location evidence="1">Cell membrane</location>
        <topology evidence="1">Multi-pass membrane protein</topology>
    </subcellularLocation>
    <subcellularLocation>
        <location evidence="7">Membrane</location>
        <topology evidence="7">Multi-pass membrane protein</topology>
    </subcellularLocation>
</comment>
<name>A0A846Y405_9NOCA</name>
<dbReference type="PANTHER" id="PTHR42703:SF1">
    <property type="entry name" value="NA(+)_H(+) ANTIPORTER SUBUNIT D1"/>
    <property type="match status" value="1"/>
</dbReference>
<keyword evidence="12" id="KW-1185">Reference proteome</keyword>
<dbReference type="InterPro" id="IPR001750">
    <property type="entry name" value="ND/Mrp_TM"/>
</dbReference>
<feature type="transmembrane region" description="Helical" evidence="9">
    <location>
        <begin position="584"/>
        <end position="604"/>
    </location>
</feature>
<evidence type="ECO:0000256" key="4">
    <source>
        <dbReference type="ARBA" id="ARBA00022692"/>
    </source>
</evidence>
<evidence type="ECO:0000313" key="12">
    <source>
        <dbReference type="Proteomes" id="UP000565711"/>
    </source>
</evidence>
<feature type="transmembrane region" description="Helical" evidence="9">
    <location>
        <begin position="380"/>
        <end position="400"/>
    </location>
</feature>
<feature type="transmembrane region" description="Helical" evidence="9">
    <location>
        <begin position="412"/>
        <end position="434"/>
    </location>
</feature>
<evidence type="ECO:0000256" key="5">
    <source>
        <dbReference type="ARBA" id="ARBA00022989"/>
    </source>
</evidence>
<dbReference type="RefSeq" id="WP_067874427.1">
    <property type="nucleotide sequence ID" value="NZ_JAAXOP010000013.1"/>
</dbReference>
<comment type="caution">
    <text evidence="11">The sequence shown here is derived from an EMBL/GenBank/DDBJ whole genome shotgun (WGS) entry which is preliminary data.</text>
</comment>
<dbReference type="Proteomes" id="UP000565711">
    <property type="component" value="Unassembled WGS sequence"/>
</dbReference>
<keyword evidence="6 9" id="KW-0472">Membrane</keyword>
<feature type="domain" description="NADH:quinone oxidoreductase/Mrp antiporter transmembrane" evidence="10">
    <location>
        <begin position="134"/>
        <end position="422"/>
    </location>
</feature>
<dbReference type="GO" id="GO:0005886">
    <property type="term" value="C:plasma membrane"/>
    <property type="evidence" value="ECO:0007669"/>
    <property type="project" value="UniProtKB-SubCell"/>
</dbReference>
<feature type="transmembrane region" description="Helical" evidence="9">
    <location>
        <begin position="535"/>
        <end position="555"/>
    </location>
</feature>
<protein>
    <submittedName>
        <fullName evidence="11">NADH dehydrogenase</fullName>
    </submittedName>
</protein>
<evidence type="ECO:0000256" key="2">
    <source>
        <dbReference type="ARBA" id="ARBA00005346"/>
    </source>
</evidence>
<comment type="similarity">
    <text evidence="2">Belongs to the CPA3 antiporters (TC 2.A.63) subunit D family.</text>
</comment>
<dbReference type="PANTHER" id="PTHR42703">
    <property type="entry name" value="NADH DEHYDROGENASE"/>
    <property type="match status" value="1"/>
</dbReference>
<proteinExistence type="inferred from homology"/>
<dbReference type="EMBL" id="JAAXOP010000013">
    <property type="protein sequence ID" value="NKY52692.1"/>
    <property type="molecule type" value="Genomic_DNA"/>
</dbReference>
<keyword evidence="4 7" id="KW-0812">Transmembrane</keyword>
<feature type="transmembrane region" description="Helical" evidence="9">
    <location>
        <begin position="6"/>
        <end position="27"/>
    </location>
</feature>